<gene>
    <name evidence="6" type="ORF">PTSG_11188</name>
</gene>
<evidence type="ECO:0000313" key="6">
    <source>
        <dbReference type="EMBL" id="EGD81149.1"/>
    </source>
</evidence>
<comment type="subunit">
    <text evidence="1">Conjugated with ATG12.</text>
</comment>
<dbReference type="GO" id="GO:0000422">
    <property type="term" value="P:autophagy of mitochondrion"/>
    <property type="evidence" value="ECO:0007669"/>
    <property type="project" value="TreeGrafter"/>
</dbReference>
<comment type="function">
    <text evidence="1">Involved in autophagic vesicle formation.</text>
</comment>
<dbReference type="GO" id="GO:0044233">
    <property type="term" value="C:mitochondria-associated endoplasmic reticulum membrane contact site"/>
    <property type="evidence" value="ECO:0007669"/>
    <property type="project" value="TreeGrafter"/>
</dbReference>
<evidence type="ECO:0000256" key="1">
    <source>
        <dbReference type="RuleBase" id="RU361202"/>
    </source>
</evidence>
<dbReference type="EMBL" id="GL832995">
    <property type="protein sequence ID" value="EGD81149.1"/>
    <property type="molecule type" value="Genomic_DNA"/>
</dbReference>
<proteinExistence type="inferred from homology"/>
<dbReference type="Gene3D" id="3.10.20.620">
    <property type="match status" value="1"/>
</dbReference>
<dbReference type="OMA" id="DYDKFWS"/>
<dbReference type="Pfam" id="PF04106">
    <property type="entry name" value="ATG5_UblB"/>
    <property type="match status" value="1"/>
</dbReference>
<keyword evidence="1" id="KW-0472">Membrane</keyword>
<dbReference type="STRING" id="946362.F2USP0"/>
<dbReference type="GO" id="GO:0006995">
    <property type="term" value="P:cellular response to nitrogen starvation"/>
    <property type="evidence" value="ECO:0007669"/>
    <property type="project" value="TreeGrafter"/>
</dbReference>
<dbReference type="InterPro" id="IPR007239">
    <property type="entry name" value="Atg5"/>
</dbReference>
<dbReference type="Proteomes" id="UP000007799">
    <property type="component" value="Unassembled WGS sequence"/>
</dbReference>
<dbReference type="Gene3D" id="3.10.20.90">
    <property type="entry name" value="Phosphatidylinositol 3-kinase Catalytic Subunit, Chain A, domain 1"/>
    <property type="match status" value="1"/>
</dbReference>
<dbReference type="GO" id="GO:0034727">
    <property type="term" value="P:piecemeal microautophagy of the nucleus"/>
    <property type="evidence" value="ECO:0007669"/>
    <property type="project" value="TreeGrafter"/>
</dbReference>
<dbReference type="InterPro" id="IPR048318">
    <property type="entry name" value="ATG5_UblB"/>
</dbReference>
<dbReference type="InterPro" id="IPR048939">
    <property type="entry name" value="ATG5_UblA"/>
</dbReference>
<protein>
    <recommendedName>
        <fullName evidence="1">Autophagy protein 5</fullName>
    </recommendedName>
</protein>
<dbReference type="Pfam" id="PF20638">
    <property type="entry name" value="ATG5_UblA"/>
    <property type="match status" value="1"/>
</dbReference>
<dbReference type="InterPro" id="IPR048940">
    <property type="entry name" value="ATG5_HBR"/>
</dbReference>
<keyword evidence="1" id="KW-1017">Isopeptide bond</keyword>
<comment type="subcellular location">
    <subcellularLocation>
        <location evidence="1">Preautophagosomal structure membrane</location>
        <topology evidence="1">Peripheral membrane protein</topology>
    </subcellularLocation>
</comment>
<dbReference type="FunCoup" id="F2USP0">
    <property type="interactions" value="1198"/>
</dbReference>
<sequence>MDEAVERQLWTNRVPIAFKLSEADEPRHGASSKPRRTDTTCYMMVPRMAYLPFASEALASFFSIDMLEIIGPDGSHQPSSLQASELEAQVKEQQPKVLWFEFKGYPLKWHVPVGVLFDALTGDIDDVGRPWEITVHTKNFPAKALLPYSTIEDLQRHFLCRLKEACFIKQGTLNLDELGDVQTLKRLWSGLLYDNYNDFQDVNQHLMSTPDNNWFKQFPFCLYMTARTGDTGPWEITQMVREPFGVADDEGMPLTLSDLLSVLLGGGFTYTNATATTDVDADADDDDDNGGDDGDDDDDGTEDKDKKVVMTAGEDNDGGEKQQVSVIVQGVEPPLDTPLQWLAAHMSHADNFCHVIVRLPSTP</sequence>
<feature type="domain" description="Autophagy protein ATG5 UblA" evidence="5">
    <location>
        <begin position="9"/>
        <end position="137"/>
    </location>
</feature>
<accession>F2USP0</accession>
<dbReference type="PANTHER" id="PTHR13040">
    <property type="entry name" value="AUTOPHAGY PROTEIN 5"/>
    <property type="match status" value="1"/>
</dbReference>
<feature type="domain" description="Autophagy protein ATG5 alpha-helical bundle region" evidence="4">
    <location>
        <begin position="152"/>
        <end position="208"/>
    </location>
</feature>
<evidence type="ECO:0000259" key="4">
    <source>
        <dbReference type="Pfam" id="PF20637"/>
    </source>
</evidence>
<reference evidence="6" key="1">
    <citation type="submission" date="2009-08" db="EMBL/GenBank/DDBJ databases">
        <title>Annotation of Salpingoeca rosetta.</title>
        <authorList>
            <consortium name="The Broad Institute Genome Sequencing Platform"/>
            <person name="Russ C."/>
            <person name="Cuomo C."/>
            <person name="Burger G."/>
            <person name="Gray M.W."/>
            <person name="Holland P.W.H."/>
            <person name="King N."/>
            <person name="Lang F.B.F."/>
            <person name="Roger A.J."/>
            <person name="Ruiz-Trillo I."/>
            <person name="Young S.K."/>
            <person name="Zeng Q."/>
            <person name="Gargeya S."/>
            <person name="Alvarado L."/>
            <person name="Berlin A."/>
            <person name="Chapman S.B."/>
            <person name="Chen Z."/>
            <person name="Freedman E."/>
            <person name="Gellesch M."/>
            <person name="Goldberg J."/>
            <person name="Griggs A."/>
            <person name="Gujja S."/>
            <person name="Heilman E."/>
            <person name="Heiman D."/>
            <person name="Howarth C."/>
            <person name="Mehta T."/>
            <person name="Neiman D."/>
            <person name="Pearson M."/>
            <person name="Roberts A."/>
            <person name="Saif S."/>
            <person name="Shea T."/>
            <person name="Shenoy N."/>
            <person name="Sisk P."/>
            <person name="Stolte C."/>
            <person name="Sykes S."/>
            <person name="White J."/>
            <person name="Yandava C."/>
            <person name="Haas B."/>
            <person name="Nusbaum C."/>
            <person name="Birren B."/>
        </authorList>
    </citation>
    <scope>NUCLEOTIDE SEQUENCE [LARGE SCALE GENOMIC DNA]</scope>
    <source>
        <strain evidence="6">ATCC 50818</strain>
    </source>
</reference>
<keyword evidence="1" id="KW-0832">Ubl conjugation</keyword>
<keyword evidence="7" id="KW-1185">Reference proteome</keyword>
<evidence type="ECO:0000259" key="5">
    <source>
        <dbReference type="Pfam" id="PF20638"/>
    </source>
</evidence>
<feature type="compositionally biased region" description="Acidic residues" evidence="2">
    <location>
        <begin position="279"/>
        <end position="302"/>
    </location>
</feature>
<dbReference type="RefSeq" id="XP_004987834.1">
    <property type="nucleotide sequence ID" value="XM_004987777.1"/>
</dbReference>
<dbReference type="eggNOG" id="KOG2976">
    <property type="taxonomic scope" value="Eukaryota"/>
</dbReference>
<dbReference type="GeneID" id="16068356"/>
<dbReference type="GO" id="GO:0019776">
    <property type="term" value="F:Atg8-family ligase activity"/>
    <property type="evidence" value="ECO:0007669"/>
    <property type="project" value="TreeGrafter"/>
</dbReference>
<feature type="region of interest" description="Disordered" evidence="2">
    <location>
        <begin position="278"/>
        <end position="304"/>
    </location>
</feature>
<dbReference type="GO" id="GO:0034274">
    <property type="term" value="C:Atg12-Atg5-Atg16 complex"/>
    <property type="evidence" value="ECO:0007669"/>
    <property type="project" value="TreeGrafter"/>
</dbReference>
<name>F2USP0_SALR5</name>
<keyword evidence="1" id="KW-0072">Autophagy</keyword>
<dbReference type="PANTHER" id="PTHR13040:SF2">
    <property type="entry name" value="AUTOPHAGY PROTEIN 5"/>
    <property type="match status" value="1"/>
</dbReference>
<dbReference type="AlphaFoldDB" id="F2USP0"/>
<dbReference type="GO" id="GO:0034045">
    <property type="term" value="C:phagophore assembly site membrane"/>
    <property type="evidence" value="ECO:0007669"/>
    <property type="project" value="UniProtKB-SubCell"/>
</dbReference>
<dbReference type="GO" id="GO:0061908">
    <property type="term" value="C:phagophore"/>
    <property type="evidence" value="ECO:0007669"/>
    <property type="project" value="TreeGrafter"/>
</dbReference>
<organism evidence="7">
    <name type="scientific">Salpingoeca rosetta (strain ATCC 50818 / BSB-021)</name>
    <dbReference type="NCBI Taxonomy" id="946362"/>
    <lineage>
        <taxon>Eukaryota</taxon>
        <taxon>Choanoflagellata</taxon>
        <taxon>Craspedida</taxon>
        <taxon>Salpingoecidae</taxon>
        <taxon>Salpingoeca</taxon>
    </lineage>
</organism>
<evidence type="ECO:0000259" key="3">
    <source>
        <dbReference type="Pfam" id="PF04106"/>
    </source>
</evidence>
<dbReference type="GO" id="GO:0005776">
    <property type="term" value="C:autophagosome"/>
    <property type="evidence" value="ECO:0007669"/>
    <property type="project" value="TreeGrafter"/>
</dbReference>
<dbReference type="KEGG" id="sre:PTSG_11188"/>
<comment type="similarity">
    <text evidence="1">Belongs to the ATG5 family.</text>
</comment>
<dbReference type="OrthoDB" id="272162at2759"/>
<evidence type="ECO:0000313" key="7">
    <source>
        <dbReference type="Proteomes" id="UP000007799"/>
    </source>
</evidence>
<dbReference type="InterPro" id="IPR042527">
    <property type="entry name" value="Atg5_UblA_dom_sf"/>
</dbReference>
<dbReference type="InParanoid" id="F2USP0"/>
<dbReference type="Pfam" id="PF20637">
    <property type="entry name" value="ATG5_HBR"/>
    <property type="match status" value="1"/>
</dbReference>
<feature type="domain" description="Autophagy protein ATG5 UblB" evidence="3">
    <location>
        <begin position="218"/>
        <end position="357"/>
    </location>
</feature>
<evidence type="ECO:0000256" key="2">
    <source>
        <dbReference type="SAM" id="MobiDB-lite"/>
    </source>
</evidence>